<reference evidence="19 20" key="1">
    <citation type="submission" date="2017-06" db="EMBL/GenBank/DDBJ databases">
        <title>Reclassification of a Polynucleobacter cosmopolitanus strain isolated from tropical Lake Victoria as Polynucleobacter victoriensis comb. nov.</title>
        <authorList>
            <person name="Hahn M.W."/>
        </authorList>
    </citation>
    <scope>NUCLEOTIDE SEQUENCE [LARGE SCALE GENOMIC DNA]</scope>
    <source>
        <strain evidence="19 20">MWH-MoIso2</strain>
    </source>
</reference>
<evidence type="ECO:0000256" key="8">
    <source>
        <dbReference type="ARBA" id="ARBA00023264"/>
    </source>
</evidence>
<comment type="caution">
    <text evidence="13">Lacks conserved residue(s) required for the propagation of feature annotation.</text>
</comment>
<dbReference type="PANTHER" id="PTHR11728:SF1">
    <property type="entry name" value="GLYCEROL-3-PHOSPHATE DEHYDROGENASE [NAD(+)] 2, CHLOROPLASTIC"/>
    <property type="match status" value="1"/>
</dbReference>
<keyword evidence="2 13" id="KW-0444">Lipid biosynthesis</keyword>
<keyword evidence="5 13" id="KW-0520">NAD</keyword>
<feature type="binding site" evidence="16">
    <location>
        <begin position="8"/>
        <end position="13"/>
    </location>
    <ligand>
        <name>NAD(+)</name>
        <dbReference type="ChEBI" id="CHEBI:57540"/>
    </ligand>
</feature>
<keyword evidence="4 13" id="KW-0560">Oxidoreductase</keyword>
<evidence type="ECO:0000313" key="19">
    <source>
        <dbReference type="EMBL" id="OXL15800.1"/>
    </source>
</evidence>
<dbReference type="GO" id="GO:0006650">
    <property type="term" value="P:glycerophospholipid metabolic process"/>
    <property type="evidence" value="ECO:0007669"/>
    <property type="project" value="UniProtKB-UniRule"/>
</dbReference>
<feature type="binding site" evidence="13">
    <location>
        <position position="111"/>
    </location>
    <ligand>
        <name>NADPH</name>
        <dbReference type="ChEBI" id="CHEBI:57783"/>
    </ligand>
</feature>
<dbReference type="InterPro" id="IPR006168">
    <property type="entry name" value="G3P_DH_NAD-dep"/>
</dbReference>
<dbReference type="InterPro" id="IPR011128">
    <property type="entry name" value="G3P_DH_NAD-dep_N"/>
</dbReference>
<evidence type="ECO:0000256" key="1">
    <source>
        <dbReference type="ARBA" id="ARBA00011009"/>
    </source>
</evidence>
<dbReference type="GO" id="GO:0141152">
    <property type="term" value="F:glycerol-3-phosphate dehydrogenase (NAD+) activity"/>
    <property type="evidence" value="ECO:0007669"/>
    <property type="project" value="RHEA"/>
</dbReference>
<dbReference type="GO" id="GO:0008654">
    <property type="term" value="P:phospholipid biosynthetic process"/>
    <property type="evidence" value="ECO:0007669"/>
    <property type="project" value="UniProtKB-KW"/>
</dbReference>
<keyword evidence="3 13" id="KW-0521">NADP</keyword>
<evidence type="ECO:0000256" key="10">
    <source>
        <dbReference type="ARBA" id="ARBA00066687"/>
    </source>
</evidence>
<comment type="subcellular location">
    <subcellularLocation>
        <location evidence="13">Cytoplasm</location>
    </subcellularLocation>
</comment>
<dbReference type="FunFam" id="3.40.50.720:FF:000019">
    <property type="entry name" value="Glycerol-3-phosphate dehydrogenase [NAD(P)+]"/>
    <property type="match status" value="1"/>
</dbReference>
<dbReference type="InterPro" id="IPR006109">
    <property type="entry name" value="G3P_DH_NAD-dep_C"/>
</dbReference>
<feature type="binding site" evidence="13">
    <location>
        <position position="148"/>
    </location>
    <ligand>
        <name>sn-glycerol 3-phosphate</name>
        <dbReference type="ChEBI" id="CHEBI:57597"/>
    </ligand>
</feature>
<feature type="binding site" evidence="13">
    <location>
        <position position="12"/>
    </location>
    <ligand>
        <name>NADPH</name>
        <dbReference type="ChEBI" id="CHEBI:57783"/>
    </ligand>
</feature>
<feature type="binding site" evidence="13">
    <location>
        <position position="264"/>
    </location>
    <ligand>
        <name>sn-glycerol 3-phosphate</name>
        <dbReference type="ChEBI" id="CHEBI:57597"/>
    </ligand>
</feature>
<sequence>MKHIYFLGAGAWGTAMAMHASKNKKGLPVTLWSRSDELAKTIRATRFNQQYLQDIQLPTELLISSDWNQLFDDCAQEDLLFIATPVSGLKETVDHLLKLQQIPKNWVWLCKGLEPKTSLMPHQVIARELSLASANDRGINTAVLSGPSFASEVAKGMPCALTVASESNELIAKVQDALHHGNMRIYGSNDIVGVELGGAIKNVLAIATGIGDGLGLGLNARAALLTRGLAEMMRLMTAMGGKSETAMGLTGVGDLILTATGDLSRNRRVGLQLATGKKLPEILKDLGHVAEGVLCAQAVSDLAKSKGIEMPITHMVCEVLFKELDAATAVKLLMGRDAKSEA</sequence>
<comment type="similarity">
    <text evidence="1 13">Belongs to the NAD-dependent glycerol-3-phosphate dehydrogenase family.</text>
</comment>
<feature type="domain" description="Glycerol-3-phosphate dehydrogenase NAD-dependent C-terminal" evidence="18">
    <location>
        <begin position="190"/>
        <end position="330"/>
    </location>
</feature>
<feature type="domain" description="Glycerol-3-phosphate dehydrogenase NAD-dependent N-terminal" evidence="17">
    <location>
        <begin position="4"/>
        <end position="169"/>
    </location>
</feature>
<dbReference type="OrthoDB" id="9812273at2"/>
<feature type="binding site" evidence="16">
    <location>
        <position position="150"/>
    </location>
    <ligand>
        <name>NAD(+)</name>
        <dbReference type="ChEBI" id="CHEBI:57540"/>
    </ligand>
</feature>
<dbReference type="NCBIfam" id="NF000940">
    <property type="entry name" value="PRK00094.1-2"/>
    <property type="match status" value="1"/>
</dbReference>
<proteinExistence type="inferred from homology"/>
<feature type="binding site" evidence="13">
    <location>
        <position position="150"/>
    </location>
    <ligand>
        <name>NADPH</name>
        <dbReference type="ChEBI" id="CHEBI:57783"/>
    </ligand>
</feature>
<evidence type="ECO:0000256" key="16">
    <source>
        <dbReference type="PIRSR" id="PIRSR000114-3"/>
    </source>
</evidence>
<evidence type="ECO:0000256" key="14">
    <source>
        <dbReference type="PIRSR" id="PIRSR000114-1"/>
    </source>
</evidence>
<dbReference type="Pfam" id="PF07479">
    <property type="entry name" value="NAD_Gly3P_dh_C"/>
    <property type="match status" value="1"/>
</dbReference>
<protein>
    <recommendedName>
        <fullName evidence="11 13">Glycerol-3-phosphate dehydrogenase [NAD(P)+]</fullName>
        <ecNumber evidence="10 13">1.1.1.94</ecNumber>
    </recommendedName>
    <alternativeName>
        <fullName evidence="13">NAD(P)(+)-dependent glycerol-3-phosphate dehydrogenase</fullName>
    </alternativeName>
    <alternativeName>
        <fullName evidence="12 13">NAD(P)H-dependent dihydroxyacetone-phosphate reductase</fullName>
    </alternativeName>
</protein>
<dbReference type="Pfam" id="PF01210">
    <property type="entry name" value="NAD_Gly3P_dh_N"/>
    <property type="match status" value="1"/>
</dbReference>
<accession>A0A229FVY1</accession>
<gene>
    <name evidence="13" type="primary">gpsA</name>
    <name evidence="19" type="ORF">AOC33_01485</name>
</gene>
<keyword evidence="7 13" id="KW-0594">Phospholipid biosynthesis</keyword>
<dbReference type="InterPro" id="IPR008927">
    <property type="entry name" value="6-PGluconate_DH-like_C_sf"/>
</dbReference>
<evidence type="ECO:0000256" key="7">
    <source>
        <dbReference type="ARBA" id="ARBA00023209"/>
    </source>
</evidence>
<dbReference type="InterPro" id="IPR013328">
    <property type="entry name" value="6PGD_dom2"/>
</dbReference>
<dbReference type="PANTHER" id="PTHR11728">
    <property type="entry name" value="GLYCEROL-3-PHOSPHATE DEHYDROGENASE"/>
    <property type="match status" value="1"/>
</dbReference>
<keyword evidence="8 13" id="KW-1208">Phospholipid metabolism</keyword>
<keyword evidence="13" id="KW-0963">Cytoplasm</keyword>
<feature type="binding site" evidence="16">
    <location>
        <position position="265"/>
    </location>
    <ligand>
        <name>NAD(+)</name>
        <dbReference type="ChEBI" id="CHEBI:57540"/>
    </ligand>
</feature>
<evidence type="ECO:0000313" key="20">
    <source>
        <dbReference type="Proteomes" id="UP000215188"/>
    </source>
</evidence>
<evidence type="ECO:0000256" key="9">
    <source>
        <dbReference type="ARBA" id="ARBA00052716"/>
    </source>
</evidence>
<dbReference type="PIRSF" id="PIRSF000114">
    <property type="entry name" value="Glycerol-3-P_dh"/>
    <property type="match status" value="1"/>
</dbReference>
<evidence type="ECO:0000256" key="11">
    <source>
        <dbReference type="ARBA" id="ARBA00069372"/>
    </source>
</evidence>
<feature type="binding site" evidence="13">
    <location>
        <position position="289"/>
    </location>
    <ligand>
        <name>NADPH</name>
        <dbReference type="ChEBI" id="CHEBI:57783"/>
    </ligand>
</feature>
<evidence type="ECO:0000256" key="12">
    <source>
        <dbReference type="ARBA" id="ARBA00080511"/>
    </source>
</evidence>
<dbReference type="SUPFAM" id="SSF48179">
    <property type="entry name" value="6-phosphogluconate dehydrogenase C-terminal domain-like"/>
    <property type="match status" value="1"/>
</dbReference>
<comment type="function">
    <text evidence="13">Catalyzes the reduction of the glycolytic intermediate dihydroxyacetone phosphate (DHAP) to sn-glycerol 3-phosphate (G3P), the key precursor for phospholipid synthesis.</text>
</comment>
<feature type="binding site" evidence="13">
    <location>
        <position position="291"/>
    </location>
    <ligand>
        <name>NADPH</name>
        <dbReference type="ChEBI" id="CHEBI:57783"/>
    </ligand>
</feature>
<dbReference type="EC" id="1.1.1.94" evidence="10 13"/>
<dbReference type="PROSITE" id="PS00957">
    <property type="entry name" value="NAD_G3PDH"/>
    <property type="match status" value="1"/>
</dbReference>
<evidence type="ECO:0000256" key="15">
    <source>
        <dbReference type="PIRSR" id="PIRSR000114-2"/>
    </source>
</evidence>
<dbReference type="Proteomes" id="UP000215188">
    <property type="component" value="Unassembled WGS sequence"/>
</dbReference>
<dbReference type="GO" id="GO:0046167">
    <property type="term" value="P:glycerol-3-phosphate biosynthetic process"/>
    <property type="evidence" value="ECO:0007669"/>
    <property type="project" value="UniProtKB-UniRule"/>
</dbReference>
<dbReference type="NCBIfam" id="NF000942">
    <property type="entry name" value="PRK00094.1-4"/>
    <property type="match status" value="1"/>
</dbReference>
<comment type="catalytic activity">
    <reaction evidence="9">
        <text>sn-glycerol 3-phosphate + NADP(+) = dihydroxyacetone phosphate + NADPH + H(+)</text>
        <dbReference type="Rhea" id="RHEA:11096"/>
        <dbReference type="ChEBI" id="CHEBI:15378"/>
        <dbReference type="ChEBI" id="CHEBI:57597"/>
        <dbReference type="ChEBI" id="CHEBI:57642"/>
        <dbReference type="ChEBI" id="CHEBI:57783"/>
        <dbReference type="ChEBI" id="CHEBI:58349"/>
        <dbReference type="EC" id="1.1.1.94"/>
    </reaction>
    <physiologicalReaction direction="right-to-left" evidence="9">
        <dbReference type="Rhea" id="RHEA:11098"/>
    </physiologicalReaction>
</comment>
<dbReference type="SUPFAM" id="SSF51735">
    <property type="entry name" value="NAD(P)-binding Rossmann-fold domains"/>
    <property type="match status" value="1"/>
</dbReference>
<organism evidence="19 20">
    <name type="scientific">Polynucleobacter cosmopolitanus</name>
    <dbReference type="NCBI Taxonomy" id="351345"/>
    <lineage>
        <taxon>Bacteria</taxon>
        <taxon>Pseudomonadati</taxon>
        <taxon>Pseudomonadota</taxon>
        <taxon>Betaproteobacteria</taxon>
        <taxon>Burkholderiales</taxon>
        <taxon>Burkholderiaceae</taxon>
        <taxon>Polynucleobacter</taxon>
    </lineage>
</organism>
<dbReference type="RefSeq" id="WP_089514837.1">
    <property type="nucleotide sequence ID" value="NZ_NJGG01000001.1"/>
</dbReference>
<keyword evidence="20" id="KW-1185">Reference proteome</keyword>
<feature type="binding site" evidence="13">
    <location>
        <position position="51"/>
    </location>
    <ligand>
        <name>NADPH</name>
        <dbReference type="ChEBI" id="CHEBI:57783"/>
    </ligand>
</feature>
<keyword evidence="6 13" id="KW-0443">Lipid metabolism</keyword>
<evidence type="ECO:0000256" key="5">
    <source>
        <dbReference type="ARBA" id="ARBA00023027"/>
    </source>
</evidence>
<evidence type="ECO:0000256" key="4">
    <source>
        <dbReference type="ARBA" id="ARBA00023002"/>
    </source>
</evidence>
<dbReference type="HAMAP" id="MF_00394">
    <property type="entry name" value="NAD_Glyc3P_dehydrog"/>
    <property type="match status" value="1"/>
</dbReference>
<feature type="active site" description="Proton acceptor" evidence="13 14">
    <location>
        <position position="201"/>
    </location>
</feature>
<feature type="binding site" evidence="13">
    <location>
        <position position="111"/>
    </location>
    <ligand>
        <name>sn-glycerol 3-phosphate</name>
        <dbReference type="ChEBI" id="CHEBI:57597"/>
    </ligand>
</feature>
<feature type="binding site" evidence="13">
    <location>
        <position position="254"/>
    </location>
    <ligand>
        <name>sn-glycerol 3-phosphate</name>
        <dbReference type="ChEBI" id="CHEBI:57597"/>
    </ligand>
</feature>
<evidence type="ECO:0000256" key="13">
    <source>
        <dbReference type="HAMAP-Rule" id="MF_00394"/>
    </source>
</evidence>
<feature type="binding site" evidence="13">
    <location>
        <position position="265"/>
    </location>
    <ligand>
        <name>NADPH</name>
        <dbReference type="ChEBI" id="CHEBI:57783"/>
    </ligand>
</feature>
<feature type="binding site" evidence="13">
    <location>
        <position position="201"/>
    </location>
    <ligand>
        <name>sn-glycerol 3-phosphate</name>
        <dbReference type="ChEBI" id="CHEBI:57597"/>
    </ligand>
</feature>
<feature type="binding site" evidence="13">
    <location>
        <position position="265"/>
    </location>
    <ligand>
        <name>sn-glycerol 3-phosphate</name>
        <dbReference type="ChEBI" id="CHEBI:57597"/>
    </ligand>
</feature>
<name>A0A229FVY1_9BURK</name>
<dbReference type="AlphaFoldDB" id="A0A229FVY1"/>
<feature type="binding site" evidence="15">
    <location>
        <begin position="265"/>
        <end position="266"/>
    </location>
    <ligand>
        <name>substrate</name>
    </ligand>
</feature>
<dbReference type="GO" id="GO:0005829">
    <property type="term" value="C:cytosol"/>
    <property type="evidence" value="ECO:0007669"/>
    <property type="project" value="TreeGrafter"/>
</dbReference>
<evidence type="ECO:0000256" key="2">
    <source>
        <dbReference type="ARBA" id="ARBA00022516"/>
    </source>
</evidence>
<comment type="catalytic activity">
    <reaction evidence="13">
        <text>sn-glycerol 3-phosphate + NAD(+) = dihydroxyacetone phosphate + NADH + H(+)</text>
        <dbReference type="Rhea" id="RHEA:11092"/>
        <dbReference type="ChEBI" id="CHEBI:15378"/>
        <dbReference type="ChEBI" id="CHEBI:57540"/>
        <dbReference type="ChEBI" id="CHEBI:57597"/>
        <dbReference type="ChEBI" id="CHEBI:57642"/>
        <dbReference type="ChEBI" id="CHEBI:57945"/>
        <dbReference type="EC" id="1.1.1.94"/>
    </reaction>
</comment>
<comment type="caution">
    <text evidence="19">The sequence shown here is derived from an EMBL/GenBank/DDBJ whole genome shotgun (WGS) entry which is preliminary data.</text>
</comment>
<dbReference type="GO" id="GO:0051287">
    <property type="term" value="F:NAD binding"/>
    <property type="evidence" value="ECO:0007669"/>
    <property type="project" value="InterPro"/>
</dbReference>
<dbReference type="UniPathway" id="UPA00940"/>
<evidence type="ECO:0000256" key="6">
    <source>
        <dbReference type="ARBA" id="ARBA00023098"/>
    </source>
</evidence>
<dbReference type="GO" id="GO:0141153">
    <property type="term" value="F:glycerol-3-phosphate dehydrogenase (NADP+) activity"/>
    <property type="evidence" value="ECO:0007669"/>
    <property type="project" value="RHEA"/>
</dbReference>
<dbReference type="FunFam" id="1.10.1040.10:FF:000001">
    <property type="entry name" value="Glycerol-3-phosphate dehydrogenase [NAD(P)+]"/>
    <property type="match status" value="1"/>
</dbReference>
<feature type="binding site" evidence="13">
    <location>
        <position position="146"/>
    </location>
    <ligand>
        <name>sn-glycerol 3-phosphate</name>
        <dbReference type="ChEBI" id="CHEBI:57597"/>
    </ligand>
</feature>
<dbReference type="Gene3D" id="3.40.50.720">
    <property type="entry name" value="NAD(P)-binding Rossmann-like Domain"/>
    <property type="match status" value="1"/>
</dbReference>
<dbReference type="InterPro" id="IPR036291">
    <property type="entry name" value="NAD(P)-bd_dom_sf"/>
</dbReference>
<feature type="binding site" evidence="13">
    <location>
        <position position="266"/>
    </location>
    <ligand>
        <name>sn-glycerol 3-phosphate</name>
        <dbReference type="ChEBI" id="CHEBI:57597"/>
    </ligand>
</feature>
<feature type="binding site" evidence="13">
    <location>
        <position position="34"/>
    </location>
    <ligand>
        <name>NADPH</name>
        <dbReference type="ChEBI" id="CHEBI:57783"/>
    </ligand>
</feature>
<dbReference type="Gene3D" id="1.10.1040.10">
    <property type="entry name" value="N-(1-d-carboxylethyl)-l-norvaline Dehydrogenase, domain 2"/>
    <property type="match status" value="1"/>
</dbReference>
<dbReference type="GO" id="GO:0046168">
    <property type="term" value="P:glycerol-3-phosphate catabolic process"/>
    <property type="evidence" value="ECO:0007669"/>
    <property type="project" value="InterPro"/>
</dbReference>
<evidence type="ECO:0000259" key="18">
    <source>
        <dbReference type="Pfam" id="PF07479"/>
    </source>
</evidence>
<dbReference type="EMBL" id="NJGG01000001">
    <property type="protein sequence ID" value="OXL15800.1"/>
    <property type="molecule type" value="Genomic_DNA"/>
</dbReference>
<feature type="binding site" evidence="15">
    <location>
        <position position="111"/>
    </location>
    <ligand>
        <name>substrate</name>
    </ligand>
</feature>
<dbReference type="GO" id="GO:0005975">
    <property type="term" value="P:carbohydrate metabolic process"/>
    <property type="evidence" value="ECO:0007669"/>
    <property type="project" value="InterPro"/>
</dbReference>
<keyword evidence="13" id="KW-0547">Nucleotide-binding</keyword>
<comment type="pathway">
    <text evidence="13">Membrane lipid metabolism; glycerophospholipid metabolism.</text>
</comment>
<evidence type="ECO:0000256" key="3">
    <source>
        <dbReference type="ARBA" id="ARBA00022857"/>
    </source>
</evidence>
<evidence type="ECO:0000259" key="17">
    <source>
        <dbReference type="Pfam" id="PF01210"/>
    </source>
</evidence>